<comment type="caution">
    <text evidence="2">The sequence shown here is derived from an EMBL/GenBank/DDBJ whole genome shotgun (WGS) entry which is preliminary data.</text>
</comment>
<keyword evidence="3" id="KW-1185">Reference proteome</keyword>
<dbReference type="OrthoDB" id="5854584at2759"/>
<dbReference type="PANTHER" id="PTHR31965:SF1">
    <property type="entry name" value="TRANSMEMBRANE PROTEIN 42"/>
    <property type="match status" value="1"/>
</dbReference>
<keyword evidence="1" id="KW-0812">Transmembrane</keyword>
<dbReference type="PANTHER" id="PTHR31965">
    <property type="entry name" value="TRANSMEMBRANE PROTEIN 42"/>
    <property type="match status" value="1"/>
</dbReference>
<keyword evidence="1" id="KW-0472">Membrane</keyword>
<feature type="transmembrane region" description="Helical" evidence="1">
    <location>
        <begin position="36"/>
        <end position="56"/>
    </location>
</feature>
<evidence type="ECO:0000313" key="3">
    <source>
        <dbReference type="Proteomes" id="UP000245609"/>
    </source>
</evidence>
<feature type="transmembrane region" description="Helical" evidence="1">
    <location>
        <begin position="9"/>
        <end position="30"/>
    </location>
</feature>
<dbReference type="InterPro" id="IPR039632">
    <property type="entry name" value="TMEM42"/>
</dbReference>
<feature type="transmembrane region" description="Helical" evidence="1">
    <location>
        <begin position="142"/>
        <end position="159"/>
    </location>
</feature>
<dbReference type="EMBL" id="MBFS01002575">
    <property type="protein sequence ID" value="PVU95205.1"/>
    <property type="molecule type" value="Genomic_DNA"/>
</dbReference>
<dbReference type="AlphaFoldDB" id="A0A2T9YS84"/>
<name>A0A2T9YS84_9FUNG</name>
<protein>
    <recommendedName>
        <fullName evidence="4">EamA domain-containing protein</fullName>
    </recommendedName>
</protein>
<proteinExistence type="predicted"/>
<evidence type="ECO:0000256" key="1">
    <source>
        <dbReference type="SAM" id="Phobius"/>
    </source>
</evidence>
<feature type="transmembrane region" description="Helical" evidence="1">
    <location>
        <begin position="77"/>
        <end position="98"/>
    </location>
</feature>
<keyword evidence="1" id="KW-1133">Transmembrane helix</keyword>
<accession>A0A2T9YS84</accession>
<sequence>MFLLQTNTIFYSVLGGLNAALASLFAKLAVDSHTNIISEYILSLLLSSITALKYYYPIGLKEFTGFDLILKPENISYAVKALFVFLILVTNSLMWLFYSKSLAATGENSSSIAATGTQNLSNFCFTAFFGYIVFGSTMPSKWYLGIFFITVGLTLLSTTESSSNDANKKINKPKYSLQSKLKAQKLD</sequence>
<organism evidence="2 3">
    <name type="scientific">Smittium megazygosporum</name>
    <dbReference type="NCBI Taxonomy" id="133381"/>
    <lineage>
        <taxon>Eukaryota</taxon>
        <taxon>Fungi</taxon>
        <taxon>Fungi incertae sedis</taxon>
        <taxon>Zoopagomycota</taxon>
        <taxon>Kickxellomycotina</taxon>
        <taxon>Harpellomycetes</taxon>
        <taxon>Harpellales</taxon>
        <taxon>Legeriomycetaceae</taxon>
        <taxon>Smittium</taxon>
    </lineage>
</organism>
<reference evidence="2 3" key="1">
    <citation type="journal article" date="2018" name="MBio">
        <title>Comparative Genomics Reveals the Core Gene Toolbox for the Fungus-Insect Symbiosis.</title>
        <authorList>
            <person name="Wang Y."/>
            <person name="Stata M."/>
            <person name="Wang W."/>
            <person name="Stajich J.E."/>
            <person name="White M.M."/>
            <person name="Moncalvo J.M."/>
        </authorList>
    </citation>
    <scope>NUCLEOTIDE SEQUENCE [LARGE SCALE GENOMIC DNA]</scope>
    <source>
        <strain evidence="2 3">SC-DP-2</strain>
    </source>
</reference>
<evidence type="ECO:0000313" key="2">
    <source>
        <dbReference type="EMBL" id="PVU95205.1"/>
    </source>
</evidence>
<gene>
    <name evidence="2" type="ORF">BB560_005878</name>
</gene>
<dbReference type="STRING" id="133381.A0A2T9YS84"/>
<evidence type="ECO:0008006" key="4">
    <source>
        <dbReference type="Google" id="ProtNLM"/>
    </source>
</evidence>
<dbReference type="Proteomes" id="UP000245609">
    <property type="component" value="Unassembled WGS sequence"/>
</dbReference>